<sequence length="40" mass="4459">MSPAFNSSFILVINLVGDKRDYKTVRKSGRGKLNSSFLIV</sequence>
<protein>
    <submittedName>
        <fullName evidence="1">Uncharacterized protein</fullName>
    </submittedName>
</protein>
<evidence type="ECO:0000313" key="2">
    <source>
        <dbReference type="Proteomes" id="UP000003675"/>
    </source>
</evidence>
<name>C8P546_9LACO</name>
<dbReference type="Proteomes" id="UP000003675">
    <property type="component" value="Unassembled WGS sequence"/>
</dbReference>
<evidence type="ECO:0000313" key="1">
    <source>
        <dbReference type="EMBL" id="EEW54257.1"/>
    </source>
</evidence>
<proteinExistence type="predicted"/>
<gene>
    <name evidence="1" type="ORF">HMPREF0494_0440</name>
</gene>
<dbReference type="EMBL" id="ACLL01000013">
    <property type="protein sequence ID" value="EEW54257.1"/>
    <property type="molecule type" value="Genomic_DNA"/>
</dbReference>
<dbReference type="HOGENOM" id="CLU_3291305_0_0_9"/>
<dbReference type="STRING" id="525309.HMPREF0494_0440"/>
<dbReference type="AlphaFoldDB" id="C8P546"/>
<organism evidence="1 2">
    <name type="scientific">Limosilactobacillus antri DSM 16041</name>
    <dbReference type="NCBI Taxonomy" id="525309"/>
    <lineage>
        <taxon>Bacteria</taxon>
        <taxon>Bacillati</taxon>
        <taxon>Bacillota</taxon>
        <taxon>Bacilli</taxon>
        <taxon>Lactobacillales</taxon>
        <taxon>Lactobacillaceae</taxon>
        <taxon>Limosilactobacillus</taxon>
    </lineage>
</organism>
<accession>C8P546</accession>
<reference evidence="1 2" key="1">
    <citation type="submission" date="2009-09" db="EMBL/GenBank/DDBJ databases">
        <authorList>
            <person name="Qin X."/>
            <person name="Bachman B."/>
            <person name="Battles P."/>
            <person name="Bell A."/>
            <person name="Bess C."/>
            <person name="Bickham C."/>
            <person name="Chaboub L."/>
            <person name="Chen D."/>
            <person name="Coyle M."/>
            <person name="Deiros D.R."/>
            <person name="Dinh H."/>
            <person name="Forbes L."/>
            <person name="Fowler G."/>
            <person name="Francisco L."/>
            <person name="Fu Q."/>
            <person name="Gubbala S."/>
            <person name="Hale W."/>
            <person name="Han Y."/>
            <person name="Hemphill L."/>
            <person name="Highlander S.K."/>
            <person name="Hirani K."/>
            <person name="Hogues M."/>
            <person name="Jackson L."/>
            <person name="Jakkamsetti A."/>
            <person name="Javaid M."/>
            <person name="Jiang H."/>
            <person name="Korchina V."/>
            <person name="Kovar C."/>
            <person name="Lara F."/>
            <person name="Lee S."/>
            <person name="Mata R."/>
            <person name="Mathew T."/>
            <person name="Moen C."/>
            <person name="Morales K."/>
            <person name="Munidasa M."/>
            <person name="Nazareth L."/>
            <person name="Ngo R."/>
            <person name="Nguyen L."/>
            <person name="Okwuonu G."/>
            <person name="Ongeri F."/>
            <person name="Patil S."/>
            <person name="Petrosino J."/>
            <person name="Pham C."/>
            <person name="Pham P."/>
            <person name="Pu L.-L."/>
            <person name="Puazo M."/>
            <person name="Raj R."/>
            <person name="Reid J."/>
            <person name="Rouhana J."/>
            <person name="Saada N."/>
            <person name="Shang Y."/>
            <person name="Simmons D."/>
            <person name="Thornton R."/>
            <person name="Warren J."/>
            <person name="Weissenberger G."/>
            <person name="Zhang J."/>
            <person name="Zhang L."/>
            <person name="Zhou C."/>
            <person name="Zhu D."/>
            <person name="Muzny D."/>
            <person name="Worley K."/>
            <person name="Gibbs R."/>
        </authorList>
    </citation>
    <scope>NUCLEOTIDE SEQUENCE [LARGE SCALE GENOMIC DNA]</scope>
    <source>
        <strain evidence="1 2">DSM 16041</strain>
    </source>
</reference>
<comment type="caution">
    <text evidence="1">The sequence shown here is derived from an EMBL/GenBank/DDBJ whole genome shotgun (WGS) entry which is preliminary data.</text>
</comment>